<comment type="caution">
    <text evidence="1">The sequence shown here is derived from an EMBL/GenBank/DDBJ whole genome shotgun (WGS) entry which is preliminary data.</text>
</comment>
<organism evidence="1 2">
    <name type="scientific">Curtobacterium herbarum</name>
    <dbReference type="NCBI Taxonomy" id="150122"/>
    <lineage>
        <taxon>Bacteria</taxon>
        <taxon>Bacillati</taxon>
        <taxon>Actinomycetota</taxon>
        <taxon>Actinomycetes</taxon>
        <taxon>Micrococcales</taxon>
        <taxon>Microbacteriaceae</taxon>
        <taxon>Curtobacterium</taxon>
    </lineage>
</organism>
<protein>
    <submittedName>
        <fullName evidence="1">Uncharacterized protein</fullName>
    </submittedName>
</protein>
<reference evidence="2" key="1">
    <citation type="journal article" date="2019" name="Int. J. Syst. Evol. Microbiol.">
        <title>The Global Catalogue of Microorganisms (GCM) 10K type strain sequencing project: providing services to taxonomists for standard genome sequencing and annotation.</title>
        <authorList>
            <consortium name="The Broad Institute Genomics Platform"/>
            <consortium name="The Broad Institute Genome Sequencing Center for Infectious Disease"/>
            <person name="Wu L."/>
            <person name="Ma J."/>
        </authorList>
    </citation>
    <scope>NUCLEOTIDE SEQUENCE [LARGE SCALE GENOMIC DNA]</scope>
    <source>
        <strain evidence="2">JCM 12140</strain>
    </source>
</reference>
<keyword evidence="2" id="KW-1185">Reference proteome</keyword>
<sequence>MVDSRPLARCVVIVSLPIATRQEIVGFDVFDEPSPLGSTKLYGIAISLTPREAGPATVHLWMSDAQQHQDEYAMRRTIATIEKALGPIATT</sequence>
<gene>
    <name evidence="1" type="ORF">GCM10009627_01200</name>
</gene>
<dbReference type="EMBL" id="BAAAJX010000001">
    <property type="protein sequence ID" value="GAA1491774.1"/>
    <property type="molecule type" value="Genomic_DNA"/>
</dbReference>
<dbReference type="Proteomes" id="UP001501742">
    <property type="component" value="Unassembled WGS sequence"/>
</dbReference>
<name>A0ABP4K212_9MICO</name>
<proteinExistence type="predicted"/>
<evidence type="ECO:0000313" key="2">
    <source>
        <dbReference type="Proteomes" id="UP001501742"/>
    </source>
</evidence>
<accession>A0ABP4K212</accession>
<evidence type="ECO:0000313" key="1">
    <source>
        <dbReference type="EMBL" id="GAA1491774.1"/>
    </source>
</evidence>